<feature type="non-terminal residue" evidence="1">
    <location>
        <position position="85"/>
    </location>
</feature>
<dbReference type="Proteomes" id="UP000019471">
    <property type="component" value="Unassembled WGS sequence"/>
</dbReference>
<evidence type="ECO:0000313" key="1">
    <source>
        <dbReference type="EMBL" id="EXJ71315.1"/>
    </source>
</evidence>
<dbReference type="GeneID" id="19189841"/>
<dbReference type="AlphaFoldDB" id="W9X1W2"/>
<gene>
    <name evidence="1" type="ORF">A1O5_05121</name>
</gene>
<protein>
    <submittedName>
        <fullName evidence="1">Uncharacterized protein</fullName>
    </submittedName>
</protein>
<feature type="non-terminal residue" evidence="1">
    <location>
        <position position="1"/>
    </location>
</feature>
<dbReference type="HOGENOM" id="CLU_2518564_0_0_1"/>
<keyword evidence="2" id="KW-1185">Reference proteome</keyword>
<dbReference type="RefSeq" id="XP_007743914.1">
    <property type="nucleotide sequence ID" value="XM_007745724.1"/>
</dbReference>
<evidence type="ECO:0000313" key="2">
    <source>
        <dbReference type="Proteomes" id="UP000019471"/>
    </source>
</evidence>
<proteinExistence type="predicted"/>
<reference evidence="1 2" key="1">
    <citation type="submission" date="2013-03" db="EMBL/GenBank/DDBJ databases">
        <title>The Genome Sequence of Cladophialophora psammophila CBS 110553.</title>
        <authorList>
            <consortium name="The Broad Institute Genomics Platform"/>
            <person name="Cuomo C."/>
            <person name="de Hoog S."/>
            <person name="Gorbushina A."/>
            <person name="Walker B."/>
            <person name="Young S.K."/>
            <person name="Zeng Q."/>
            <person name="Gargeya S."/>
            <person name="Fitzgerald M."/>
            <person name="Haas B."/>
            <person name="Abouelleil A."/>
            <person name="Allen A.W."/>
            <person name="Alvarado L."/>
            <person name="Arachchi H.M."/>
            <person name="Berlin A.M."/>
            <person name="Chapman S.B."/>
            <person name="Gainer-Dewar J."/>
            <person name="Goldberg J."/>
            <person name="Griggs A."/>
            <person name="Gujja S."/>
            <person name="Hansen M."/>
            <person name="Howarth C."/>
            <person name="Imamovic A."/>
            <person name="Ireland A."/>
            <person name="Larimer J."/>
            <person name="McCowan C."/>
            <person name="Murphy C."/>
            <person name="Pearson M."/>
            <person name="Poon T.W."/>
            <person name="Priest M."/>
            <person name="Roberts A."/>
            <person name="Saif S."/>
            <person name="Shea T."/>
            <person name="Sisk P."/>
            <person name="Sykes S."/>
            <person name="Wortman J."/>
            <person name="Nusbaum C."/>
            <person name="Birren B."/>
        </authorList>
    </citation>
    <scope>NUCLEOTIDE SEQUENCE [LARGE SCALE GENOMIC DNA]</scope>
    <source>
        <strain evidence="1 2">CBS 110553</strain>
    </source>
</reference>
<comment type="caution">
    <text evidence="1">The sequence shown here is derived from an EMBL/GenBank/DDBJ whole genome shotgun (WGS) entry which is preliminary data.</text>
</comment>
<name>W9X1W2_9EURO</name>
<sequence>CQRSTCGHSTSQCHCTYVIVPETDLAEALKEGCFPVVQFKHDAGEDIEIIRYDPWEYGPAYDAFSHVWSDGRGNEQGDALPLCRL</sequence>
<dbReference type="OrthoDB" id="5130764at2759"/>
<dbReference type="EMBL" id="AMGX01000007">
    <property type="protein sequence ID" value="EXJ71315.1"/>
    <property type="molecule type" value="Genomic_DNA"/>
</dbReference>
<accession>W9X1W2</accession>
<organism evidence="1 2">
    <name type="scientific">Cladophialophora psammophila CBS 110553</name>
    <dbReference type="NCBI Taxonomy" id="1182543"/>
    <lineage>
        <taxon>Eukaryota</taxon>
        <taxon>Fungi</taxon>
        <taxon>Dikarya</taxon>
        <taxon>Ascomycota</taxon>
        <taxon>Pezizomycotina</taxon>
        <taxon>Eurotiomycetes</taxon>
        <taxon>Chaetothyriomycetidae</taxon>
        <taxon>Chaetothyriales</taxon>
        <taxon>Herpotrichiellaceae</taxon>
        <taxon>Cladophialophora</taxon>
    </lineage>
</organism>